<dbReference type="SUPFAM" id="SSF81382">
    <property type="entry name" value="Skp1 dimerisation domain-like"/>
    <property type="match status" value="1"/>
</dbReference>
<keyword evidence="3" id="KW-1185">Reference proteome</keyword>
<proteinExistence type="predicted"/>
<protein>
    <submittedName>
        <fullName evidence="4">Skp1_POZ domain-containing protein</fullName>
    </submittedName>
</protein>
<feature type="region of interest" description="Disordered" evidence="1">
    <location>
        <begin position="70"/>
        <end position="91"/>
    </location>
</feature>
<dbReference type="InterPro" id="IPR036296">
    <property type="entry name" value="SKP1-like_dim_sf"/>
</dbReference>
<dbReference type="InterPro" id="IPR011333">
    <property type="entry name" value="SKP1/BTB/POZ_sf"/>
</dbReference>
<dbReference type="SUPFAM" id="SSF54695">
    <property type="entry name" value="POZ domain"/>
    <property type="match status" value="1"/>
</dbReference>
<name>A0A7E4VK44_PANRE</name>
<evidence type="ECO:0000259" key="2">
    <source>
        <dbReference type="Pfam" id="PF03931"/>
    </source>
</evidence>
<dbReference type="AlphaFoldDB" id="A0A7E4VK44"/>
<dbReference type="InterPro" id="IPR016897">
    <property type="entry name" value="SKP1"/>
</dbReference>
<reference evidence="4" key="2">
    <citation type="submission" date="2020-10" db="UniProtKB">
        <authorList>
            <consortium name="WormBaseParasite"/>
        </authorList>
    </citation>
    <scope>IDENTIFICATION</scope>
</reference>
<dbReference type="Pfam" id="PF03931">
    <property type="entry name" value="Skp1_POZ"/>
    <property type="match status" value="1"/>
</dbReference>
<accession>A0A7E4VK44</accession>
<sequence>MPATRESKVTLKSKDNQLFDVGHEVIRECKILLNVFEFASVSSEPVLVAVEGKYLQIAIEFLTTFQHDPPYNPPANANGQAPPPDDDNGVTFWANHSNADLEKVITVAEYLDAPRLIDYLCHVIWKRNKGSTVEQMAAFFDIKDRLTPADLAKLGVENADYTV</sequence>
<evidence type="ECO:0000256" key="1">
    <source>
        <dbReference type="SAM" id="MobiDB-lite"/>
    </source>
</evidence>
<dbReference type="WBParaSite" id="Pan_g21504.t1">
    <property type="protein sequence ID" value="Pan_g21504.t1"/>
    <property type="gene ID" value="Pan_g21504"/>
</dbReference>
<dbReference type="GO" id="GO:0006511">
    <property type="term" value="P:ubiquitin-dependent protein catabolic process"/>
    <property type="evidence" value="ECO:0007669"/>
    <property type="project" value="InterPro"/>
</dbReference>
<feature type="domain" description="SKP1 component POZ" evidence="2">
    <location>
        <begin position="8"/>
        <end position="63"/>
    </location>
</feature>
<organism evidence="3 4">
    <name type="scientific">Panagrellus redivivus</name>
    <name type="common">Microworm</name>
    <dbReference type="NCBI Taxonomy" id="6233"/>
    <lineage>
        <taxon>Eukaryota</taxon>
        <taxon>Metazoa</taxon>
        <taxon>Ecdysozoa</taxon>
        <taxon>Nematoda</taxon>
        <taxon>Chromadorea</taxon>
        <taxon>Rhabditida</taxon>
        <taxon>Tylenchina</taxon>
        <taxon>Panagrolaimomorpha</taxon>
        <taxon>Panagrolaimoidea</taxon>
        <taxon>Panagrolaimidae</taxon>
        <taxon>Panagrellus</taxon>
    </lineage>
</organism>
<dbReference type="Gene3D" id="3.30.710.10">
    <property type="entry name" value="Potassium Channel Kv1.1, Chain A"/>
    <property type="match status" value="1"/>
</dbReference>
<dbReference type="PANTHER" id="PTHR11165">
    <property type="entry name" value="SKP1"/>
    <property type="match status" value="1"/>
</dbReference>
<evidence type="ECO:0000313" key="3">
    <source>
        <dbReference type="Proteomes" id="UP000492821"/>
    </source>
</evidence>
<dbReference type="Proteomes" id="UP000492821">
    <property type="component" value="Unassembled WGS sequence"/>
</dbReference>
<dbReference type="InterPro" id="IPR016073">
    <property type="entry name" value="Skp1_comp_POZ"/>
</dbReference>
<reference evidence="3" key="1">
    <citation type="journal article" date="2013" name="Genetics">
        <title>The draft genome and transcriptome of Panagrellus redivivus are shaped by the harsh demands of a free-living lifestyle.</title>
        <authorList>
            <person name="Srinivasan J."/>
            <person name="Dillman A.R."/>
            <person name="Macchietto M.G."/>
            <person name="Heikkinen L."/>
            <person name="Lakso M."/>
            <person name="Fracchia K.M."/>
            <person name="Antoshechkin I."/>
            <person name="Mortazavi A."/>
            <person name="Wong G."/>
            <person name="Sternberg P.W."/>
        </authorList>
    </citation>
    <scope>NUCLEOTIDE SEQUENCE [LARGE SCALE GENOMIC DNA]</scope>
    <source>
        <strain evidence="3">MT8872</strain>
    </source>
</reference>
<evidence type="ECO:0000313" key="4">
    <source>
        <dbReference type="WBParaSite" id="Pan_g21504.t1"/>
    </source>
</evidence>